<feature type="compositionally biased region" description="Low complexity" evidence="1">
    <location>
        <begin position="34"/>
        <end position="48"/>
    </location>
</feature>
<evidence type="ECO:0000313" key="3">
    <source>
        <dbReference type="EMBL" id="UXH38496.1"/>
    </source>
</evidence>
<feature type="chain" id="PRO_5045268175" description="Translation initiation factor 2" evidence="2">
    <location>
        <begin position="26"/>
        <end position="149"/>
    </location>
</feature>
<feature type="compositionally biased region" description="Basic residues" evidence="1">
    <location>
        <begin position="49"/>
        <end position="60"/>
    </location>
</feature>
<proteinExistence type="predicted"/>
<sequence length="149" mass="16153">MNLLPSAVLVICLVPFWLPGTAAHAAQPAVQAQSAQAKTPAKPVAKAKSAPRKAKARAKPVSKAVAQPLPKPKLDLSLPAEMVDKLEPQVGVSTTRRKPLLPAMFADKPEDDSPFQLNGRLISNEMQLQLRNESRRDVEGAALDFEFRN</sequence>
<dbReference type="RefSeq" id="WP_261743758.1">
    <property type="nucleotide sequence ID" value="NZ_CP104557.1"/>
</dbReference>
<keyword evidence="4" id="KW-1185">Reference proteome</keyword>
<reference evidence="3" key="1">
    <citation type="submission" date="2022-09" db="EMBL/GenBank/DDBJ databases">
        <title>Complete genome sequence of Pseudomonas promysalinigenes strain RL-WG26, a newly isolated PGPR with the potential for plant salinity stress alleviation.</title>
        <authorList>
            <person name="Ren L."/>
            <person name="Wang G."/>
            <person name="Hu H."/>
        </authorList>
    </citation>
    <scope>NUCLEOTIDE SEQUENCE</scope>
    <source>
        <strain evidence="3">RL-WG26</strain>
    </source>
</reference>
<evidence type="ECO:0000313" key="4">
    <source>
        <dbReference type="Proteomes" id="UP001064504"/>
    </source>
</evidence>
<dbReference type="EMBL" id="CP104557">
    <property type="protein sequence ID" value="UXH38496.1"/>
    <property type="molecule type" value="Genomic_DNA"/>
</dbReference>
<accession>A0ABY6AFW8</accession>
<organism evidence="3 4">
    <name type="scientific">Pseudomonas promysalinigenes</name>
    <dbReference type="NCBI Taxonomy" id="485898"/>
    <lineage>
        <taxon>Bacteria</taxon>
        <taxon>Pseudomonadati</taxon>
        <taxon>Pseudomonadota</taxon>
        <taxon>Gammaproteobacteria</taxon>
        <taxon>Pseudomonadales</taxon>
        <taxon>Pseudomonadaceae</taxon>
        <taxon>Pseudomonas</taxon>
    </lineage>
</organism>
<dbReference type="Proteomes" id="UP001064504">
    <property type="component" value="Chromosome"/>
</dbReference>
<evidence type="ECO:0008006" key="5">
    <source>
        <dbReference type="Google" id="ProtNLM"/>
    </source>
</evidence>
<protein>
    <recommendedName>
        <fullName evidence="5">Translation initiation factor 2</fullName>
    </recommendedName>
</protein>
<evidence type="ECO:0000256" key="1">
    <source>
        <dbReference type="SAM" id="MobiDB-lite"/>
    </source>
</evidence>
<name>A0ABY6AFW8_9PSED</name>
<feature type="signal peptide" evidence="2">
    <location>
        <begin position="1"/>
        <end position="25"/>
    </location>
</feature>
<gene>
    <name evidence="3" type="ORF">N5C08_16105</name>
</gene>
<keyword evidence="2" id="KW-0732">Signal</keyword>
<evidence type="ECO:0000256" key="2">
    <source>
        <dbReference type="SAM" id="SignalP"/>
    </source>
</evidence>
<feature type="region of interest" description="Disordered" evidence="1">
    <location>
        <begin position="34"/>
        <end position="68"/>
    </location>
</feature>